<evidence type="ECO:0000256" key="2">
    <source>
        <dbReference type="ARBA" id="ARBA00022505"/>
    </source>
</evidence>
<keyword evidence="3" id="KW-0547">Nucleotide-binding</keyword>
<feature type="domain" description="ABC transporter" evidence="6">
    <location>
        <begin position="1"/>
        <end position="236"/>
    </location>
</feature>
<dbReference type="InterPro" id="IPR003593">
    <property type="entry name" value="AAA+_ATPase"/>
</dbReference>
<dbReference type="PROSITE" id="PS51866">
    <property type="entry name" value="MOP"/>
    <property type="match status" value="1"/>
</dbReference>
<dbReference type="AlphaFoldDB" id="A0A2P8DX41"/>
<dbReference type="InterPro" id="IPR027417">
    <property type="entry name" value="P-loop_NTPase"/>
</dbReference>
<dbReference type="GO" id="GO:0016887">
    <property type="term" value="F:ATP hydrolysis activity"/>
    <property type="evidence" value="ECO:0007669"/>
    <property type="project" value="InterPro"/>
</dbReference>
<dbReference type="InterPro" id="IPR017871">
    <property type="entry name" value="ABC_transporter-like_CS"/>
</dbReference>
<sequence>MGLAARVEVDRGELRLQVDLEVGAGEVVALLGPNGAGKSTLLDVLAGLLPPDAGRIALDGTVLDDVAHGRRTAARHRGVGLVAQDYLLFPGLTVLENVAFGLRARGETRRCAREHARQWLHRMDLGEHERRRPGELSGGQAQRVALARALIVEPRLLLLDEPLAALDAGTRPIVRAQLRRHLAGYEGCTVIVTHDPLEAMVLGERIVVVERGQVVQQGAPDEVARRPRTDYVARLVGLNLLRGTARGRVAEVGDRAEVTLAHDAHGPVHIAFPPVAVVLSPERPQGSARNAWPVTVRDLEAHGDLVRVTADGPVPVLADVTPLAVADLGLAPGVRAWASVKAGEISAYPA</sequence>
<dbReference type="GO" id="GO:0015689">
    <property type="term" value="P:molybdate ion transport"/>
    <property type="evidence" value="ECO:0007669"/>
    <property type="project" value="InterPro"/>
</dbReference>
<dbReference type="SUPFAM" id="SSF52540">
    <property type="entry name" value="P-loop containing nucleoside triphosphate hydrolases"/>
    <property type="match status" value="1"/>
</dbReference>
<comment type="caution">
    <text evidence="8">The sequence shown here is derived from an EMBL/GenBank/DDBJ whole genome shotgun (WGS) entry which is preliminary data.</text>
</comment>
<dbReference type="Gene3D" id="3.40.50.300">
    <property type="entry name" value="P-loop containing nucleotide triphosphate hydrolases"/>
    <property type="match status" value="1"/>
</dbReference>
<dbReference type="SMART" id="SM00382">
    <property type="entry name" value="AAA"/>
    <property type="match status" value="1"/>
</dbReference>
<evidence type="ECO:0000259" key="6">
    <source>
        <dbReference type="PROSITE" id="PS50893"/>
    </source>
</evidence>
<reference evidence="8 9" key="1">
    <citation type="submission" date="2018-03" db="EMBL/GenBank/DDBJ databases">
        <title>Genomic Encyclopedia of Archaeal and Bacterial Type Strains, Phase II (KMG-II): from individual species to whole genera.</title>
        <authorList>
            <person name="Goeker M."/>
        </authorList>
    </citation>
    <scope>NUCLEOTIDE SEQUENCE [LARGE SCALE GENOMIC DNA]</scope>
    <source>
        <strain evidence="8 9">DSM 45211</strain>
    </source>
</reference>
<accession>A0A2P8DX41</accession>
<evidence type="ECO:0000313" key="8">
    <source>
        <dbReference type="EMBL" id="PSL01774.1"/>
    </source>
</evidence>
<evidence type="ECO:0000259" key="7">
    <source>
        <dbReference type="PROSITE" id="PS51866"/>
    </source>
</evidence>
<name>A0A2P8DX41_9ACTN</name>
<keyword evidence="2 5" id="KW-0500">Molybdenum</keyword>
<evidence type="ECO:0000256" key="4">
    <source>
        <dbReference type="ARBA" id="ARBA00022840"/>
    </source>
</evidence>
<keyword evidence="9" id="KW-1185">Reference proteome</keyword>
<dbReference type="Pfam" id="PF03459">
    <property type="entry name" value="TOBE"/>
    <property type="match status" value="1"/>
</dbReference>
<dbReference type="GO" id="GO:0005524">
    <property type="term" value="F:ATP binding"/>
    <property type="evidence" value="ECO:0007669"/>
    <property type="project" value="UniProtKB-KW"/>
</dbReference>
<proteinExistence type="predicted"/>
<dbReference type="PROSITE" id="PS00211">
    <property type="entry name" value="ABC_TRANSPORTER_1"/>
    <property type="match status" value="1"/>
</dbReference>
<dbReference type="PANTHER" id="PTHR42781">
    <property type="entry name" value="SPERMIDINE/PUTRESCINE IMPORT ATP-BINDING PROTEIN POTA"/>
    <property type="match status" value="1"/>
</dbReference>
<dbReference type="Proteomes" id="UP000243528">
    <property type="component" value="Unassembled WGS sequence"/>
</dbReference>
<dbReference type="Pfam" id="PF00005">
    <property type="entry name" value="ABC_tran"/>
    <property type="match status" value="1"/>
</dbReference>
<keyword evidence="4 8" id="KW-0067">ATP-binding</keyword>
<evidence type="ECO:0000256" key="1">
    <source>
        <dbReference type="ARBA" id="ARBA00022448"/>
    </source>
</evidence>
<evidence type="ECO:0000256" key="5">
    <source>
        <dbReference type="PROSITE-ProRule" id="PRU01213"/>
    </source>
</evidence>
<dbReference type="RefSeq" id="WP_106538248.1">
    <property type="nucleotide sequence ID" value="NZ_PYGE01000012.1"/>
</dbReference>
<protein>
    <submittedName>
        <fullName evidence="8">Molybdate transport system ATP-binding protein</fullName>
    </submittedName>
</protein>
<gene>
    <name evidence="8" type="ORF">CLV30_11213</name>
</gene>
<dbReference type="InterPro" id="IPR050093">
    <property type="entry name" value="ABC_SmlMolc_Importer"/>
</dbReference>
<dbReference type="InterPro" id="IPR003439">
    <property type="entry name" value="ABC_transporter-like_ATP-bd"/>
</dbReference>
<keyword evidence="1" id="KW-0813">Transport</keyword>
<dbReference type="InterPro" id="IPR004606">
    <property type="entry name" value="Mop_domain"/>
</dbReference>
<evidence type="ECO:0000256" key="3">
    <source>
        <dbReference type="ARBA" id="ARBA00022741"/>
    </source>
</evidence>
<organism evidence="8 9">
    <name type="scientific">Haloactinopolyspora alba</name>
    <dbReference type="NCBI Taxonomy" id="648780"/>
    <lineage>
        <taxon>Bacteria</taxon>
        <taxon>Bacillati</taxon>
        <taxon>Actinomycetota</taxon>
        <taxon>Actinomycetes</taxon>
        <taxon>Jiangellales</taxon>
        <taxon>Jiangellaceae</taxon>
        <taxon>Haloactinopolyspora</taxon>
    </lineage>
</organism>
<dbReference type="PROSITE" id="PS50893">
    <property type="entry name" value="ABC_TRANSPORTER_2"/>
    <property type="match status" value="1"/>
</dbReference>
<dbReference type="PANTHER" id="PTHR42781:SF4">
    <property type="entry name" value="SPERMIDINE_PUTRESCINE IMPORT ATP-BINDING PROTEIN POTA"/>
    <property type="match status" value="1"/>
</dbReference>
<dbReference type="SUPFAM" id="SSF50331">
    <property type="entry name" value="MOP-like"/>
    <property type="match status" value="1"/>
</dbReference>
<dbReference type="InterPro" id="IPR005116">
    <property type="entry name" value="Transp-assoc_OB_typ1"/>
</dbReference>
<dbReference type="Gene3D" id="2.40.50.100">
    <property type="match status" value="1"/>
</dbReference>
<feature type="domain" description="Mop" evidence="7">
    <location>
        <begin position="285"/>
        <end position="349"/>
    </location>
</feature>
<dbReference type="EMBL" id="PYGE01000012">
    <property type="protein sequence ID" value="PSL01774.1"/>
    <property type="molecule type" value="Genomic_DNA"/>
</dbReference>
<dbReference type="InterPro" id="IPR008995">
    <property type="entry name" value="Mo/tungstate-bd_C_term_dom"/>
</dbReference>
<dbReference type="OrthoDB" id="7838608at2"/>
<evidence type="ECO:0000313" key="9">
    <source>
        <dbReference type="Proteomes" id="UP000243528"/>
    </source>
</evidence>